<keyword evidence="4" id="KW-1185">Reference proteome</keyword>
<dbReference type="Proteomes" id="UP000078397">
    <property type="component" value="Unassembled WGS sequence"/>
</dbReference>
<sequence>MSSASTATAAQQAPGGPLEPYASRPLSISTDSIRVLTIEPDLSAEGHLVCSLQVLTFSQPQKYEALSYRWGDESVQKPIIVDGVQVTVTENLHAALQYLHGKSRGLPIWVDAISINQKDIPEKSRQLRIMPHIYSRAASVVVWLGPQYITTDTDVEENLQKTIQDVAGDEYWKRVWILQEIGKARKIRVCIGSGDALEWDRFVKHVEKHSDGDESGVGPLSLQAMRRNKYSGSCSLKKLLENHVDALCKDPRDKIYGLVGLAVDGRDFPIDYNKSLREVWADTVHFMSRKELLPSKNSEKAAFCKLLRDLLGGDKMEAVGGVVQFHHKPGNQSLYDHMRTEGRDEWASSSVELVTTCLGRIIAMGPSISEMRGSLDLTDKWEAELQRVYQNEYEDFLDAAHQEHDVLMQHLLDDEDGKLPKLTQTENYRIDFITTDSMHSLYSFSKYDPDESDDDERMSPEFEGSWNYHSTASDEPRLALVKESSPEAIPYKIAVVPPTARLADFICRVQGVPMKRIVIRHDHGSWTTQHVCGTAVMIKDLMGQTAAPGVKKGEIKRIEGIYTQVIRVEARTLYAMLFGDDDGMEELKDKLGALAV</sequence>
<evidence type="ECO:0000313" key="4">
    <source>
        <dbReference type="Proteomes" id="UP000078397"/>
    </source>
</evidence>
<dbReference type="Pfam" id="PF06985">
    <property type="entry name" value="HET"/>
    <property type="match status" value="1"/>
</dbReference>
<dbReference type="InterPro" id="IPR010730">
    <property type="entry name" value="HET"/>
</dbReference>
<dbReference type="OrthoDB" id="1470350at2759"/>
<dbReference type="PANTHER" id="PTHR24148">
    <property type="entry name" value="ANKYRIN REPEAT DOMAIN-CONTAINING PROTEIN 39 HOMOLOG-RELATED"/>
    <property type="match status" value="1"/>
</dbReference>
<name>A0A179F4X0_METCM</name>
<evidence type="ECO:0000256" key="1">
    <source>
        <dbReference type="SAM" id="MobiDB-lite"/>
    </source>
</evidence>
<proteinExistence type="predicted"/>
<dbReference type="PANTHER" id="PTHR24148:SF73">
    <property type="entry name" value="HET DOMAIN PROTEIN (AFU_ORTHOLOGUE AFUA_8G01020)"/>
    <property type="match status" value="1"/>
</dbReference>
<evidence type="ECO:0000259" key="2">
    <source>
        <dbReference type="Pfam" id="PF06985"/>
    </source>
</evidence>
<feature type="region of interest" description="Disordered" evidence="1">
    <location>
        <begin position="448"/>
        <end position="469"/>
    </location>
</feature>
<gene>
    <name evidence="3" type="ORF">VFPPC_06604</name>
</gene>
<comment type="caution">
    <text evidence="3">The sequence shown here is derived from an EMBL/GenBank/DDBJ whole genome shotgun (WGS) entry which is preliminary data.</text>
</comment>
<dbReference type="EMBL" id="LSBJ02000008">
    <property type="protein sequence ID" value="OAQ60465.1"/>
    <property type="molecule type" value="Genomic_DNA"/>
</dbReference>
<organism evidence="3 4">
    <name type="scientific">Pochonia chlamydosporia 170</name>
    <dbReference type="NCBI Taxonomy" id="1380566"/>
    <lineage>
        <taxon>Eukaryota</taxon>
        <taxon>Fungi</taxon>
        <taxon>Dikarya</taxon>
        <taxon>Ascomycota</taxon>
        <taxon>Pezizomycotina</taxon>
        <taxon>Sordariomycetes</taxon>
        <taxon>Hypocreomycetidae</taxon>
        <taxon>Hypocreales</taxon>
        <taxon>Clavicipitaceae</taxon>
        <taxon>Pochonia</taxon>
    </lineage>
</organism>
<feature type="region of interest" description="Disordered" evidence="1">
    <location>
        <begin position="1"/>
        <end position="23"/>
    </location>
</feature>
<dbReference type="GeneID" id="28849605"/>
<dbReference type="InterPro" id="IPR052895">
    <property type="entry name" value="HetReg/Transcr_Mod"/>
</dbReference>
<dbReference type="STRING" id="1380566.A0A179F4X0"/>
<dbReference type="KEGG" id="pchm:VFPPC_06604"/>
<reference evidence="3 4" key="1">
    <citation type="journal article" date="2016" name="PLoS Pathog.">
        <title>Biosynthesis of antibiotic leucinostatins in bio-control fungus Purpureocillium lilacinum and their inhibition on phytophthora revealed by genome mining.</title>
        <authorList>
            <person name="Wang G."/>
            <person name="Liu Z."/>
            <person name="Lin R."/>
            <person name="Li E."/>
            <person name="Mao Z."/>
            <person name="Ling J."/>
            <person name="Yang Y."/>
            <person name="Yin W.B."/>
            <person name="Xie B."/>
        </authorList>
    </citation>
    <scope>NUCLEOTIDE SEQUENCE [LARGE SCALE GENOMIC DNA]</scope>
    <source>
        <strain evidence="3">170</strain>
    </source>
</reference>
<dbReference type="RefSeq" id="XP_018138343.1">
    <property type="nucleotide sequence ID" value="XM_018285611.1"/>
</dbReference>
<protein>
    <submittedName>
        <fullName evidence="3">Heterokaryon incompatibility</fullName>
    </submittedName>
</protein>
<feature type="compositionally biased region" description="Low complexity" evidence="1">
    <location>
        <begin position="1"/>
        <end position="13"/>
    </location>
</feature>
<evidence type="ECO:0000313" key="3">
    <source>
        <dbReference type="EMBL" id="OAQ60465.1"/>
    </source>
</evidence>
<feature type="domain" description="Heterokaryon incompatibility" evidence="2">
    <location>
        <begin position="63"/>
        <end position="147"/>
    </location>
</feature>
<dbReference type="AlphaFoldDB" id="A0A179F4X0"/>
<accession>A0A179F4X0</accession>